<dbReference type="Proteomes" id="UP000807504">
    <property type="component" value="Unassembled WGS sequence"/>
</dbReference>
<evidence type="ECO:0000256" key="3">
    <source>
        <dbReference type="ARBA" id="ARBA00022679"/>
    </source>
</evidence>
<keyword evidence="9" id="KW-1185">Reference proteome</keyword>
<dbReference type="GO" id="GO:0000049">
    <property type="term" value="F:tRNA binding"/>
    <property type="evidence" value="ECO:0007669"/>
    <property type="project" value="TreeGrafter"/>
</dbReference>
<gene>
    <name evidence="8" type="ORF">HNY73_002031</name>
</gene>
<dbReference type="PROSITE" id="PS51675">
    <property type="entry name" value="SAM_MT_TRM10"/>
    <property type="match status" value="1"/>
</dbReference>
<feature type="compositionally biased region" description="Low complexity" evidence="6">
    <location>
        <begin position="258"/>
        <end position="275"/>
    </location>
</feature>
<evidence type="ECO:0000259" key="7">
    <source>
        <dbReference type="PROSITE" id="PS51675"/>
    </source>
</evidence>
<evidence type="ECO:0000256" key="5">
    <source>
        <dbReference type="ARBA" id="ARBA00048434"/>
    </source>
</evidence>
<dbReference type="GO" id="GO:0052905">
    <property type="term" value="F:tRNA (guanosine(9)-N1)-methyltransferase activity"/>
    <property type="evidence" value="ECO:0007669"/>
    <property type="project" value="UniProtKB-EC"/>
</dbReference>
<organism evidence="8 9">
    <name type="scientific">Argiope bruennichi</name>
    <name type="common">Wasp spider</name>
    <name type="synonym">Aranea bruennichi</name>
    <dbReference type="NCBI Taxonomy" id="94029"/>
    <lineage>
        <taxon>Eukaryota</taxon>
        <taxon>Metazoa</taxon>
        <taxon>Ecdysozoa</taxon>
        <taxon>Arthropoda</taxon>
        <taxon>Chelicerata</taxon>
        <taxon>Arachnida</taxon>
        <taxon>Araneae</taxon>
        <taxon>Araneomorphae</taxon>
        <taxon>Entelegynae</taxon>
        <taxon>Araneoidea</taxon>
        <taxon>Araneidae</taxon>
        <taxon>Argiope</taxon>
    </lineage>
</organism>
<sequence length="297" mass="34351">MTDNEIHKQESVEVNTELSSTQPVISKNQLKKLKKHQRWLETKAQRKAKEKLKRKLKIQEAKEMGRDLGPSRKYLKSQKMCDSTCKLKICFDLSFADVMTEPEFSKAFKQLHRCYSINRRAPAPLQLYITGYSDATKQKMSKMSGCFNWDINFNSSRHTDIFEKKNIIYLTSDSPNVIDELDNDKVYIIGALVDHNRLKNICYDKAVEDNVGHARLPLDMYFKFKTRTVFWEFHLDQSLISAINTSAKATVEESQADSAVENNSSLNVVENNNENSCEHSDSENNETQEEEKMKTDI</sequence>
<dbReference type="AlphaFoldDB" id="A0A8T0FTA6"/>
<dbReference type="GO" id="GO:0005654">
    <property type="term" value="C:nucleoplasm"/>
    <property type="evidence" value="ECO:0007669"/>
    <property type="project" value="TreeGrafter"/>
</dbReference>
<name>A0A8T0FTA6_ARGBR</name>
<dbReference type="EC" id="2.1.1.221" evidence="1"/>
<keyword evidence="4" id="KW-0949">S-adenosyl-L-methionine</keyword>
<accession>A0A8T0FTA6</accession>
<dbReference type="InterPro" id="IPR007356">
    <property type="entry name" value="tRNA_m1G_MeTrfase_euk"/>
</dbReference>
<comment type="catalytic activity">
    <reaction evidence="5">
        <text>guanosine(9) in tRNA + S-adenosyl-L-methionine = N(1)-methylguanosine(9) in tRNA + S-adenosyl-L-homocysteine + H(+)</text>
        <dbReference type="Rhea" id="RHEA:43156"/>
        <dbReference type="Rhea" id="RHEA-COMP:10367"/>
        <dbReference type="Rhea" id="RHEA-COMP:10368"/>
        <dbReference type="ChEBI" id="CHEBI:15378"/>
        <dbReference type="ChEBI" id="CHEBI:57856"/>
        <dbReference type="ChEBI" id="CHEBI:59789"/>
        <dbReference type="ChEBI" id="CHEBI:73542"/>
        <dbReference type="ChEBI" id="CHEBI:74269"/>
        <dbReference type="EC" id="2.1.1.221"/>
    </reaction>
</comment>
<evidence type="ECO:0000256" key="2">
    <source>
        <dbReference type="ARBA" id="ARBA00022603"/>
    </source>
</evidence>
<evidence type="ECO:0000313" key="9">
    <source>
        <dbReference type="Proteomes" id="UP000807504"/>
    </source>
</evidence>
<reference evidence="8" key="1">
    <citation type="journal article" date="2020" name="bioRxiv">
        <title>Chromosome-level reference genome of the European wasp spider Argiope bruennichi: a resource for studies on range expansion and evolutionary adaptation.</title>
        <authorList>
            <person name="Sheffer M.M."/>
            <person name="Hoppe A."/>
            <person name="Krehenwinkel H."/>
            <person name="Uhl G."/>
            <person name="Kuss A.W."/>
            <person name="Jensen L."/>
            <person name="Jensen C."/>
            <person name="Gillespie R.G."/>
            <person name="Hoff K.J."/>
            <person name="Prost S."/>
        </authorList>
    </citation>
    <scope>NUCLEOTIDE SEQUENCE</scope>
</reference>
<protein>
    <recommendedName>
        <fullName evidence="1">tRNA (guanine(9)-N(1))-methyltransferase</fullName>
        <ecNumber evidence="1">2.1.1.221</ecNumber>
    </recommendedName>
</protein>
<evidence type="ECO:0000256" key="6">
    <source>
        <dbReference type="SAM" id="MobiDB-lite"/>
    </source>
</evidence>
<dbReference type="PANTHER" id="PTHR13563:SF13">
    <property type="entry name" value="TRNA METHYLTRANSFERASE 10 HOMOLOG A"/>
    <property type="match status" value="1"/>
</dbReference>
<dbReference type="EMBL" id="JABXBU010000002">
    <property type="protein sequence ID" value="KAF8794006.1"/>
    <property type="molecule type" value="Genomic_DNA"/>
</dbReference>
<feature type="compositionally biased region" description="Basic and acidic residues" evidence="6">
    <location>
        <begin position="1"/>
        <end position="11"/>
    </location>
</feature>
<reference evidence="8" key="2">
    <citation type="submission" date="2020-06" db="EMBL/GenBank/DDBJ databases">
        <authorList>
            <person name="Sheffer M."/>
        </authorList>
    </citation>
    <scope>NUCLEOTIDE SEQUENCE</scope>
</reference>
<dbReference type="Gene3D" id="3.40.1280.30">
    <property type="match status" value="1"/>
</dbReference>
<evidence type="ECO:0000256" key="4">
    <source>
        <dbReference type="ARBA" id="ARBA00022691"/>
    </source>
</evidence>
<keyword evidence="3" id="KW-0808">Transferase</keyword>
<feature type="region of interest" description="Disordered" evidence="6">
    <location>
        <begin position="1"/>
        <end position="20"/>
    </location>
</feature>
<comment type="caution">
    <text evidence="8">The sequence shown here is derived from an EMBL/GenBank/DDBJ whole genome shotgun (WGS) entry which is preliminary data.</text>
</comment>
<dbReference type="InterPro" id="IPR028564">
    <property type="entry name" value="MT_TRM10-typ"/>
</dbReference>
<keyword evidence="2 8" id="KW-0489">Methyltransferase</keyword>
<proteinExistence type="predicted"/>
<evidence type="ECO:0000313" key="8">
    <source>
        <dbReference type="EMBL" id="KAF8794006.1"/>
    </source>
</evidence>
<evidence type="ECO:0000256" key="1">
    <source>
        <dbReference type="ARBA" id="ARBA00012797"/>
    </source>
</evidence>
<feature type="domain" description="SAM-dependent MTase TRM10-type" evidence="7">
    <location>
        <begin position="70"/>
        <end position="267"/>
    </location>
</feature>
<dbReference type="PANTHER" id="PTHR13563">
    <property type="entry name" value="TRNA (GUANINE-9-) METHYLTRANSFERASE"/>
    <property type="match status" value="1"/>
</dbReference>
<dbReference type="GO" id="GO:0002939">
    <property type="term" value="P:tRNA N1-guanine methylation"/>
    <property type="evidence" value="ECO:0007669"/>
    <property type="project" value="TreeGrafter"/>
</dbReference>
<dbReference type="InterPro" id="IPR038459">
    <property type="entry name" value="MT_TRM10-typ_sf"/>
</dbReference>
<feature type="region of interest" description="Disordered" evidence="6">
    <location>
        <begin position="255"/>
        <end position="297"/>
    </location>
</feature>